<feature type="binding site" evidence="4">
    <location>
        <position position="345"/>
    </location>
    <ligand>
        <name>S-adenosyl-L-methionine</name>
        <dbReference type="ChEBI" id="CHEBI:59789"/>
    </ligand>
</feature>
<feature type="binding site" evidence="4">
    <location>
        <position position="279"/>
    </location>
    <ligand>
        <name>S-adenosyl-L-methionine</name>
        <dbReference type="ChEBI" id="CHEBI:59789"/>
    </ligand>
</feature>
<evidence type="ECO:0000256" key="5">
    <source>
        <dbReference type="PROSITE-ProRule" id="PRU10015"/>
    </source>
</evidence>
<feature type="binding site" evidence="4">
    <location>
        <position position="252"/>
    </location>
    <ligand>
        <name>S-adenosyl-L-methionine</name>
        <dbReference type="ChEBI" id="CHEBI:59789"/>
    </ligand>
</feature>
<dbReference type="EMBL" id="FXWG01000003">
    <property type="protein sequence ID" value="SMQ74682.1"/>
    <property type="molecule type" value="Genomic_DNA"/>
</dbReference>
<dbReference type="GO" id="GO:0070041">
    <property type="term" value="F:rRNA (uridine-C5-)-methyltransferase activity"/>
    <property type="evidence" value="ECO:0007669"/>
    <property type="project" value="TreeGrafter"/>
</dbReference>
<proteinExistence type="inferred from homology"/>
<dbReference type="GO" id="GO:0070475">
    <property type="term" value="P:rRNA base methylation"/>
    <property type="evidence" value="ECO:0007669"/>
    <property type="project" value="TreeGrafter"/>
</dbReference>
<feature type="binding site" evidence="4">
    <location>
        <position position="299"/>
    </location>
    <ligand>
        <name>S-adenosyl-L-methionine</name>
        <dbReference type="ChEBI" id="CHEBI:59789"/>
    </ligand>
</feature>
<dbReference type="InterPro" id="IPR029063">
    <property type="entry name" value="SAM-dependent_MTases_sf"/>
</dbReference>
<comment type="similarity">
    <text evidence="4">Belongs to the class I-like SAM-binding methyltransferase superfamily. RNA M5U methyltransferase family.</text>
</comment>
<dbReference type="PANTHER" id="PTHR11061:SF49">
    <property type="entry name" value="23S RRNA (URACIL(1939)-C(5))-METHYLTRANSFERASE RLMD"/>
    <property type="match status" value="1"/>
</dbReference>
<dbReference type="PANTHER" id="PTHR11061">
    <property type="entry name" value="RNA M5U METHYLTRANSFERASE"/>
    <property type="match status" value="1"/>
</dbReference>
<keyword evidence="1 4" id="KW-0489">Methyltransferase</keyword>
<dbReference type="Gene3D" id="2.40.50.1070">
    <property type="match status" value="1"/>
</dbReference>
<evidence type="ECO:0000256" key="4">
    <source>
        <dbReference type="PROSITE-ProRule" id="PRU01024"/>
    </source>
</evidence>
<evidence type="ECO:0000256" key="2">
    <source>
        <dbReference type="ARBA" id="ARBA00022679"/>
    </source>
</evidence>
<dbReference type="AlphaFoldDB" id="A0A1Y6FPC1"/>
<dbReference type="Proteomes" id="UP000194420">
    <property type="component" value="Unassembled WGS sequence"/>
</dbReference>
<dbReference type="CDD" id="cd02440">
    <property type="entry name" value="AdoMet_MTases"/>
    <property type="match status" value="1"/>
</dbReference>
<dbReference type="Pfam" id="PF05958">
    <property type="entry name" value="tRNA_U5-meth_tr"/>
    <property type="match status" value="1"/>
</dbReference>
<dbReference type="InterPro" id="IPR010280">
    <property type="entry name" value="U5_MeTrfase_fam"/>
</dbReference>
<accession>A0A1Y6FPC1</accession>
<organism evidence="6 7">
    <name type="scientific">Altererythrobacter xiamenensis</name>
    <dbReference type="NCBI Taxonomy" id="1316679"/>
    <lineage>
        <taxon>Bacteria</taxon>
        <taxon>Pseudomonadati</taxon>
        <taxon>Pseudomonadota</taxon>
        <taxon>Alphaproteobacteria</taxon>
        <taxon>Sphingomonadales</taxon>
        <taxon>Erythrobacteraceae</taxon>
        <taxon>Altererythrobacter</taxon>
    </lineage>
</organism>
<dbReference type="PROSITE" id="PS01230">
    <property type="entry name" value="TRMA_1"/>
    <property type="match status" value="1"/>
</dbReference>
<dbReference type="SUPFAM" id="SSF53335">
    <property type="entry name" value="S-adenosyl-L-methionine-dependent methyltransferases"/>
    <property type="match status" value="1"/>
</dbReference>
<feature type="active site" description="Nucleophile" evidence="4">
    <location>
        <position position="371"/>
    </location>
</feature>
<keyword evidence="7" id="KW-1185">Reference proteome</keyword>
<dbReference type="PROSITE" id="PS51687">
    <property type="entry name" value="SAM_MT_RNA_M5U"/>
    <property type="match status" value="1"/>
</dbReference>
<reference evidence="7" key="1">
    <citation type="submission" date="2017-04" db="EMBL/GenBank/DDBJ databases">
        <authorList>
            <person name="Varghese N."/>
            <person name="Submissions S."/>
        </authorList>
    </citation>
    <scope>NUCLEOTIDE SEQUENCE [LARGE SCALE GENOMIC DNA]</scope>
</reference>
<evidence type="ECO:0000256" key="3">
    <source>
        <dbReference type="ARBA" id="ARBA00022691"/>
    </source>
</evidence>
<dbReference type="Gene3D" id="3.40.50.150">
    <property type="entry name" value="Vaccinia Virus protein VP39"/>
    <property type="match status" value="1"/>
</dbReference>
<keyword evidence="3 4" id="KW-0949">S-adenosyl-L-methionine</keyword>
<dbReference type="InterPro" id="IPR030390">
    <property type="entry name" value="MeTrfase_TrmA_AS"/>
</dbReference>
<gene>
    <name evidence="6" type="ORF">SAMN06297468_2860</name>
</gene>
<sequence length="413" mass="44697">MRYRVLSPPHYEAHHLSDTSEIIRIAAKGDGVTADGKHVSGAVPGDVLRSDGSLDLGPHHVSPPCRHFGTCGGCQLQHADEVTLRQFVTDRVLNAAEGQEITPEEVLETHLSPPRSRRRATLHAMRIADGAVLGFRESGSHRIVDLAECHVIAPELFDTIAPIRDFVGKHGGKGAVDVELTLTDQGVDCGLKNLTVEGLEATEAALELAQRNGFARLTLDMGFGPEAMWEPEPVTITLGGVPVGFPSGSFLQATQDAEAVMIADTREWLQGASPIADLFSGLGTFAYSLADPAKLLAVEAARDAFLACKSAAGRSGKPVHALHRDLFRNPLQPDELNRFGAVLLDPPRAGAKDQIDRIAESTLERVVYVSCNPSSWARDAKRLVEAGFTLKKLRPVGQFRWSTHVELTSYFTR</sequence>
<keyword evidence="2 4" id="KW-0808">Transferase</keyword>
<evidence type="ECO:0000313" key="7">
    <source>
        <dbReference type="Proteomes" id="UP000194420"/>
    </source>
</evidence>
<evidence type="ECO:0000256" key="1">
    <source>
        <dbReference type="ARBA" id="ARBA00022603"/>
    </source>
</evidence>
<evidence type="ECO:0000313" key="6">
    <source>
        <dbReference type="EMBL" id="SMQ74682.1"/>
    </source>
</evidence>
<name>A0A1Y6FPC1_9SPHN</name>
<feature type="active site" evidence="5">
    <location>
        <position position="371"/>
    </location>
</feature>
<protein>
    <submittedName>
        <fullName evidence="6">23S rRNA m(5)U-1939 methyltransferase</fullName>
    </submittedName>
</protein>